<feature type="domain" description="NAD(P)-binding" evidence="1">
    <location>
        <begin position="7"/>
        <end position="165"/>
    </location>
</feature>
<reference evidence="2 3" key="1">
    <citation type="submission" date="2016-10" db="EMBL/GenBank/DDBJ databases">
        <authorList>
            <person name="de Groot N.N."/>
        </authorList>
    </citation>
    <scope>NUCLEOTIDE SEQUENCE [LARGE SCALE GENOMIC DNA]</scope>
    <source>
        <strain evidence="2 3">DSM 44149</strain>
    </source>
</reference>
<dbReference type="Pfam" id="PF13460">
    <property type="entry name" value="NAD_binding_10"/>
    <property type="match status" value="1"/>
</dbReference>
<dbReference type="Gene3D" id="3.90.25.10">
    <property type="entry name" value="UDP-galactose 4-epimerase, domain 1"/>
    <property type="match status" value="1"/>
</dbReference>
<dbReference type="OrthoDB" id="3207931at2"/>
<dbReference type="PANTHER" id="PTHR43162:SF1">
    <property type="entry name" value="PRESTALK A DIFFERENTIATION PROTEIN A"/>
    <property type="match status" value="1"/>
</dbReference>
<keyword evidence="3" id="KW-1185">Reference proteome</keyword>
<evidence type="ECO:0000313" key="2">
    <source>
        <dbReference type="EMBL" id="SDM94945.1"/>
    </source>
</evidence>
<dbReference type="SUPFAM" id="SSF51735">
    <property type="entry name" value="NAD(P)-binding Rossmann-fold domains"/>
    <property type="match status" value="1"/>
</dbReference>
<evidence type="ECO:0000259" key="1">
    <source>
        <dbReference type="Pfam" id="PF13460"/>
    </source>
</evidence>
<dbReference type="EMBL" id="LT629701">
    <property type="protein sequence ID" value="SDM94945.1"/>
    <property type="molecule type" value="Genomic_DNA"/>
</dbReference>
<gene>
    <name evidence="2" type="ORF">SAMN04489726_4150</name>
</gene>
<dbReference type="InterPro" id="IPR051604">
    <property type="entry name" value="Ergot_Alk_Oxidoreductase"/>
</dbReference>
<proteinExistence type="predicted"/>
<dbReference type="PANTHER" id="PTHR43162">
    <property type="match status" value="1"/>
</dbReference>
<dbReference type="Gene3D" id="3.40.50.720">
    <property type="entry name" value="NAD(P)-binding Rossmann-like Domain"/>
    <property type="match status" value="1"/>
</dbReference>
<organism evidence="2 3">
    <name type="scientific">Allokutzneria albata</name>
    <name type="common">Kibdelosporangium albatum</name>
    <dbReference type="NCBI Taxonomy" id="211114"/>
    <lineage>
        <taxon>Bacteria</taxon>
        <taxon>Bacillati</taxon>
        <taxon>Actinomycetota</taxon>
        <taxon>Actinomycetes</taxon>
        <taxon>Pseudonocardiales</taxon>
        <taxon>Pseudonocardiaceae</taxon>
        <taxon>Allokutzneria</taxon>
    </lineage>
</organism>
<evidence type="ECO:0000313" key="3">
    <source>
        <dbReference type="Proteomes" id="UP000183376"/>
    </source>
</evidence>
<sequence>MTVLVAGATGTVGGIVVRRLAAAGVPVRGLTRNPDAVLPSGVEKAVGDLSDASSLAAVFAGVSAVQLFMNWEDQGAVVDLAVRSGVRRIVLLSSDGTPDEALERRVRDSGLEWTILRPGEFAANKIDIWGPAIRAGGPVREAYPDVVGVPVHEADIADVAVAALTGDGHHGRTHLIRGPEALTHREQIRLIGEAVGREIEIEEVGHDQARQDLIATGFPEEVADHILHYFVEWVDAPPVPVSLEPITGRPGRTFAEWARDHAADF</sequence>
<name>A0A1G9XFA8_ALLAB</name>
<dbReference type="InterPro" id="IPR016040">
    <property type="entry name" value="NAD(P)-bd_dom"/>
</dbReference>
<dbReference type="InterPro" id="IPR036291">
    <property type="entry name" value="NAD(P)-bd_dom_sf"/>
</dbReference>
<protein>
    <submittedName>
        <fullName evidence="2">Uncharacterized conserved protein YbjT, contains NAD(P)-binding and DUF2867 domains</fullName>
    </submittedName>
</protein>
<dbReference type="STRING" id="211114.SAMN04489726_4150"/>
<dbReference type="RefSeq" id="WP_030430536.1">
    <property type="nucleotide sequence ID" value="NZ_JOEF01000013.1"/>
</dbReference>
<dbReference type="Proteomes" id="UP000183376">
    <property type="component" value="Chromosome I"/>
</dbReference>
<dbReference type="eggNOG" id="COG0702">
    <property type="taxonomic scope" value="Bacteria"/>
</dbReference>
<dbReference type="AlphaFoldDB" id="A0A1G9XFA8"/>
<accession>A0A1G9XFA8</accession>